<dbReference type="AlphaFoldDB" id="V6TIC7"/>
<evidence type="ECO:0000256" key="4">
    <source>
        <dbReference type="ARBA" id="ARBA00022839"/>
    </source>
</evidence>
<dbReference type="InterPro" id="IPR047021">
    <property type="entry name" value="REXO1/3/4-like"/>
</dbReference>
<accession>V6TIC7</accession>
<dbReference type="EMBL" id="AHGT01000010">
    <property type="protein sequence ID" value="ESU38718.1"/>
    <property type="molecule type" value="Genomic_DNA"/>
</dbReference>
<evidence type="ECO:0000256" key="2">
    <source>
        <dbReference type="ARBA" id="ARBA00022722"/>
    </source>
</evidence>
<dbReference type="GO" id="GO:0006364">
    <property type="term" value="P:rRNA processing"/>
    <property type="evidence" value="ECO:0007669"/>
    <property type="project" value="UniProtKB-KW"/>
</dbReference>
<keyword evidence="1" id="KW-0698">rRNA processing</keyword>
<dbReference type="InterPro" id="IPR012337">
    <property type="entry name" value="RNaseH-like_sf"/>
</dbReference>
<comment type="function">
    <text evidence="5">Exoribonuclease involved in ribosome biosynthesis. Involved in the processing of ITS1, the internal transcribed spacer localized between the 18S and 5.8S rRNAs.</text>
</comment>
<dbReference type="Proteomes" id="UP000018320">
    <property type="component" value="Unassembled WGS sequence"/>
</dbReference>
<dbReference type="GO" id="GO:0005634">
    <property type="term" value="C:nucleus"/>
    <property type="evidence" value="ECO:0007669"/>
    <property type="project" value="TreeGrafter"/>
</dbReference>
<dbReference type="InterPro" id="IPR034922">
    <property type="entry name" value="REX1-like_exo"/>
</dbReference>
<dbReference type="SUPFAM" id="SSF53098">
    <property type="entry name" value="Ribonuclease H-like"/>
    <property type="match status" value="1"/>
</dbReference>
<dbReference type="GO" id="GO:0003676">
    <property type="term" value="F:nucleic acid binding"/>
    <property type="evidence" value="ECO:0007669"/>
    <property type="project" value="InterPro"/>
</dbReference>
<keyword evidence="3" id="KW-0378">Hydrolase</keyword>
<proteinExistence type="predicted"/>
<reference evidence="7 8" key="2">
    <citation type="journal article" date="2013" name="Genome Biol. Evol.">
        <title>Genome sequencing of Giardia lamblia genotypes A2 and B isolates (DH and GS) and comparative analysis with the genomes of genotypes A1 and E (WB and Pig).</title>
        <authorList>
            <person name="Adam R.D."/>
            <person name="Dahlstrom E.W."/>
            <person name="Martens C.A."/>
            <person name="Bruno D.P."/>
            <person name="Barbian K.D."/>
            <person name="Ricklefs S.M."/>
            <person name="Hernandez M.M."/>
            <person name="Narla N.P."/>
            <person name="Patel R.B."/>
            <person name="Porcella S.F."/>
            <person name="Nash T.E."/>
        </authorList>
    </citation>
    <scope>NUCLEOTIDE SEQUENCE [LARGE SCALE GENOMIC DNA]</scope>
    <source>
        <strain evidence="7 8">DH</strain>
    </source>
</reference>
<evidence type="ECO:0000256" key="5">
    <source>
        <dbReference type="ARBA" id="ARBA00025599"/>
    </source>
</evidence>
<name>V6TIC7_GIAIN</name>
<evidence type="ECO:0000313" key="8">
    <source>
        <dbReference type="Proteomes" id="UP000018320"/>
    </source>
</evidence>
<dbReference type="SMART" id="SM00479">
    <property type="entry name" value="EXOIII"/>
    <property type="match status" value="1"/>
</dbReference>
<dbReference type="PANTHER" id="PTHR12801">
    <property type="entry name" value="RNA EXONUCLEASE REXO1 / RECO3 FAMILY MEMBER-RELATED"/>
    <property type="match status" value="1"/>
</dbReference>
<dbReference type="CDD" id="cd06145">
    <property type="entry name" value="REX1_like"/>
    <property type="match status" value="1"/>
</dbReference>
<dbReference type="GO" id="GO:0004527">
    <property type="term" value="F:exonuclease activity"/>
    <property type="evidence" value="ECO:0007669"/>
    <property type="project" value="UniProtKB-KW"/>
</dbReference>
<dbReference type="VEuPathDB" id="GiardiaDB:GL50581_3649"/>
<dbReference type="InterPro" id="IPR013520">
    <property type="entry name" value="Ribonucl_H"/>
</dbReference>
<evidence type="ECO:0000313" key="7">
    <source>
        <dbReference type="EMBL" id="ESU38718.1"/>
    </source>
</evidence>
<dbReference type="VEuPathDB" id="GiardiaDB:GL50803_0014763"/>
<reference evidence="8" key="1">
    <citation type="submission" date="2012-02" db="EMBL/GenBank/DDBJ databases">
        <title>Genome sequencing of Giardia lamblia Genotypes A2 and B isolates (DH and GS) and comparative analysis with the genomes of Genotypes A1 and E (WB and Pig).</title>
        <authorList>
            <person name="Adam R."/>
            <person name="Dahlstrom E."/>
            <person name="Martens C."/>
            <person name="Bruno D."/>
            <person name="Barbian K."/>
            <person name="Porcella S.F."/>
            <person name="Nash T."/>
        </authorList>
    </citation>
    <scope>NUCLEOTIDE SEQUENCE</scope>
    <source>
        <strain evidence="8">DH</strain>
    </source>
</reference>
<keyword evidence="4 7" id="KW-0269">Exonuclease</keyword>
<evidence type="ECO:0000256" key="3">
    <source>
        <dbReference type="ARBA" id="ARBA00022801"/>
    </source>
</evidence>
<evidence type="ECO:0000256" key="1">
    <source>
        <dbReference type="ARBA" id="ARBA00022552"/>
    </source>
</evidence>
<dbReference type="InterPro" id="IPR036397">
    <property type="entry name" value="RNaseH_sf"/>
</dbReference>
<feature type="domain" description="Exonuclease" evidence="6">
    <location>
        <begin position="266"/>
        <end position="463"/>
    </location>
</feature>
<organism evidence="7 8">
    <name type="scientific">Giardia intestinalis</name>
    <name type="common">Giardia lamblia</name>
    <dbReference type="NCBI Taxonomy" id="5741"/>
    <lineage>
        <taxon>Eukaryota</taxon>
        <taxon>Metamonada</taxon>
        <taxon>Diplomonadida</taxon>
        <taxon>Hexamitidae</taxon>
        <taxon>Giardiinae</taxon>
        <taxon>Giardia</taxon>
    </lineage>
</organism>
<protein>
    <submittedName>
        <fullName evidence="7">RNA exonuclease, DEDDh 3'-5' exonuclease domain</fullName>
    </submittedName>
</protein>
<keyword evidence="2" id="KW-0540">Nuclease</keyword>
<gene>
    <name evidence="7" type="ORF">DHA2_150041</name>
</gene>
<dbReference type="PANTHER" id="PTHR12801:SF45">
    <property type="entry name" value="RNA EXONUCLEASE 4"/>
    <property type="match status" value="1"/>
</dbReference>
<comment type="caution">
    <text evidence="7">The sequence shown here is derived from an EMBL/GenBank/DDBJ whole genome shotgun (WGS) entry which is preliminary data.</text>
</comment>
<dbReference type="Gene3D" id="3.30.420.10">
    <property type="entry name" value="Ribonuclease H-like superfamily/Ribonuclease H"/>
    <property type="match status" value="1"/>
</dbReference>
<sequence>MAETYGAPSAYIWKPHARPLLSFTGPGRTTGLGMDHSSLRNKPIIKVNCCYIMNPELACKQAKRLIRVAEKKKLTDAQVAELQACLARLSQSKRARLEGLLKRVQGLSGPTTRQGTEDNKETNVLRPLSQFSIGRGESKSPAAVRETILRCVSFRHLARNKTAFELYNEFSCKGVLLLKLELTDDTKPDVFPILNAQYPFSVSLSSGTQISNTHYFETILEEDMCLRMQRITSIKDLLLESEQFTPFLYLPPQCIINNLADNWNGVLLAIDCEMIHTSVCENDLARVTVVECNTRTTTPVTSIFSLVYDAYVELPSDTEVVDYKTQYSGITAQILENASSKHPKDIIRDHILSFILPSELRELLYAEQIQHSTDLSALSGVSLPFIVGHGVENDLRALGLIYPLVIDTCVLYQHGTRKPRLQDLARRYLLKDIQTNAEAGHSSIEDAEAALHLVLLRLELSNIHISSILSRSLSSSSAGKAVQKYFNMLRERQITMLKESTASLSQLIYKYQVMKSEAISQYAYGVLSLYSFKSIQHFTLSGAKSPPTLGELLLWISTLPPQNRKFCIATPAPIPCAELLPYLRDIQAYVPPQILVLCIVHAGDITMCPFVSGADFEDVSSKNLLANKID</sequence>
<evidence type="ECO:0000259" key="6">
    <source>
        <dbReference type="SMART" id="SM00479"/>
    </source>
</evidence>
<dbReference type="VEuPathDB" id="GiardiaDB:QR46_2163"/>
<dbReference type="VEuPathDB" id="GiardiaDB:DHA2_150041"/>